<dbReference type="Proteomes" id="UP001164539">
    <property type="component" value="Chromosome 1"/>
</dbReference>
<name>A0ACC1YYB1_MELAZ</name>
<keyword evidence="2" id="KW-1185">Reference proteome</keyword>
<proteinExistence type="predicted"/>
<comment type="caution">
    <text evidence="1">The sequence shown here is derived from an EMBL/GenBank/DDBJ whole genome shotgun (WGS) entry which is preliminary data.</text>
</comment>
<dbReference type="EMBL" id="CM051394">
    <property type="protein sequence ID" value="KAJ4728207.1"/>
    <property type="molecule type" value="Genomic_DNA"/>
</dbReference>
<gene>
    <name evidence="1" type="ORF">OWV82_001183</name>
</gene>
<protein>
    <submittedName>
        <fullName evidence="1">Proline iminopeptidase</fullName>
    </submittedName>
</protein>
<evidence type="ECO:0000313" key="1">
    <source>
        <dbReference type="EMBL" id="KAJ4728207.1"/>
    </source>
</evidence>
<organism evidence="1 2">
    <name type="scientific">Melia azedarach</name>
    <name type="common">Chinaberry tree</name>
    <dbReference type="NCBI Taxonomy" id="155640"/>
    <lineage>
        <taxon>Eukaryota</taxon>
        <taxon>Viridiplantae</taxon>
        <taxon>Streptophyta</taxon>
        <taxon>Embryophyta</taxon>
        <taxon>Tracheophyta</taxon>
        <taxon>Spermatophyta</taxon>
        <taxon>Magnoliopsida</taxon>
        <taxon>eudicotyledons</taxon>
        <taxon>Gunneridae</taxon>
        <taxon>Pentapetalae</taxon>
        <taxon>rosids</taxon>
        <taxon>malvids</taxon>
        <taxon>Sapindales</taxon>
        <taxon>Meliaceae</taxon>
        <taxon>Melia</taxon>
    </lineage>
</organism>
<reference evidence="1 2" key="1">
    <citation type="journal article" date="2023" name="Science">
        <title>Complex scaffold remodeling in plant triterpene biosynthesis.</title>
        <authorList>
            <person name="De La Pena R."/>
            <person name="Hodgson H."/>
            <person name="Liu J.C."/>
            <person name="Stephenson M.J."/>
            <person name="Martin A.C."/>
            <person name="Owen C."/>
            <person name="Harkess A."/>
            <person name="Leebens-Mack J."/>
            <person name="Jimenez L.E."/>
            <person name="Osbourn A."/>
            <person name="Sattely E.S."/>
        </authorList>
    </citation>
    <scope>NUCLEOTIDE SEQUENCE [LARGE SCALE GENOMIC DNA]</scope>
    <source>
        <strain evidence="2">cv. JPN11</strain>
        <tissue evidence="1">Leaf</tissue>
    </source>
</reference>
<accession>A0ACC1YYB1</accession>
<evidence type="ECO:0000313" key="2">
    <source>
        <dbReference type="Proteomes" id="UP001164539"/>
    </source>
</evidence>
<sequence>MAGANATAGESSAEHVAGKWYSVPDLRLCDHRFTVPLDYSVDRTDSNNLSVFAREVVAVGKEEQPLPYLLFLQGGPGFECPRPTESRGWIRKACEEFRVVLMDQRGTGLSTPLTTSSMMQMKSAKDLADYLKHFRADNIVNDAEFIRVRLDPDAKPWTVLGQSYGGFCAVTYLSFAPQGLKQVLLTGGIPPIGNGCCADSNYRASVESVIRQNEKYYQRFPQDIEIVHEVIKHLAESEGGGVLLPSGGILTPRLLQLLGLSALGSSAGFESLHYMFERVWDPIMVPESPKRISYYFLKAVDNLLVFDTNPLFALMHETIYCQGASSQWSAHRIRAEHEGKFDAIVAAKEGRPVLFTGEMVFPWMFDEIHALRPFKDAAHLLAEKKDWPPLYNTVQLNNNKVPVAAAVYYEDMYVNFKLSMETAAQILGIRLWITNEYMHSGLRDEGVRVFDHLMGMLNGKKPLF</sequence>